<dbReference type="RefSeq" id="WP_169664015.1">
    <property type="nucleotide sequence ID" value="NZ_CP076132.1"/>
</dbReference>
<protein>
    <recommendedName>
        <fullName evidence="3">Kelch repeat-containing protein</fullName>
    </recommendedName>
</protein>
<evidence type="ECO:0000313" key="1">
    <source>
        <dbReference type="EMBL" id="QWG03321.1"/>
    </source>
</evidence>
<dbReference type="AlphaFoldDB" id="A0AAX1N7W5"/>
<evidence type="ECO:0000313" key="2">
    <source>
        <dbReference type="Proteomes" id="UP000678679"/>
    </source>
</evidence>
<proteinExistence type="predicted"/>
<keyword evidence="2" id="KW-1185">Reference proteome</keyword>
<dbReference type="InterPro" id="IPR015915">
    <property type="entry name" value="Kelch-typ_b-propeller"/>
</dbReference>
<dbReference type="SMART" id="SM00612">
    <property type="entry name" value="Kelch"/>
    <property type="match status" value="3"/>
</dbReference>
<dbReference type="InterPro" id="IPR006652">
    <property type="entry name" value="Kelch_1"/>
</dbReference>
<gene>
    <name evidence="1" type="ORF">KMW28_06980</name>
</gene>
<sequence>MKLSSSTYYYLFLLGLISIIQGCASVNIREYENASIKFMKSSPLPQPRAYMGYCSNGTSCFVVGGENKSGDNFDNVLVFNVDKEQWNELTPVNITAEKNINSIIANGSLLLLNGNENKNDEDFSDVDENVREISFNVQVPYLNKVSENPEPLYKNCLAEYKNMVYSFGGMIDEDTYSNTLYSYDPKKKKWKQLASMPIQMVTFGAAVNGKIYTFGGKGDKEIDDIFMYNMKVNRWVKVGKLPEPITDAAVTQFKDYIILFSERQLFIFDTAKGSLKRFQTNIGDLRGMGATVSKEKLIIFGGIKTSGSGKSNYSSTVYMIDLGKVLKG</sequence>
<dbReference type="SUPFAM" id="SSF117281">
    <property type="entry name" value="Kelch motif"/>
    <property type="match status" value="1"/>
</dbReference>
<reference evidence="1 2" key="1">
    <citation type="submission" date="2021-05" db="EMBL/GenBank/DDBJ databases">
        <title>Comparative genomic studies on the polysaccharide-degrading batcterial strains of the Flammeovirga genus.</title>
        <authorList>
            <person name="Zewei F."/>
            <person name="Zheng Z."/>
            <person name="Yu L."/>
            <person name="Ruyue G."/>
            <person name="Yanhong M."/>
            <person name="Yuanyuan C."/>
            <person name="Jingyan G."/>
            <person name="Wenjun H."/>
        </authorList>
    </citation>
    <scope>NUCLEOTIDE SEQUENCE [LARGE SCALE GENOMIC DNA]</scope>
    <source>
        <strain evidence="1 2">NBRC:100898</strain>
    </source>
</reference>
<dbReference type="KEGG" id="fya:KMW28_06980"/>
<dbReference type="PROSITE" id="PS51257">
    <property type="entry name" value="PROKAR_LIPOPROTEIN"/>
    <property type="match status" value="1"/>
</dbReference>
<dbReference type="Proteomes" id="UP000678679">
    <property type="component" value="Chromosome 1"/>
</dbReference>
<organism evidence="1 2">
    <name type="scientific">Flammeovirga yaeyamensis</name>
    <dbReference type="NCBI Taxonomy" id="367791"/>
    <lineage>
        <taxon>Bacteria</taxon>
        <taxon>Pseudomonadati</taxon>
        <taxon>Bacteroidota</taxon>
        <taxon>Cytophagia</taxon>
        <taxon>Cytophagales</taxon>
        <taxon>Flammeovirgaceae</taxon>
        <taxon>Flammeovirga</taxon>
    </lineage>
</organism>
<dbReference type="PANTHER" id="PTHR45632">
    <property type="entry name" value="LD33804P"/>
    <property type="match status" value="1"/>
</dbReference>
<dbReference type="EMBL" id="CP076132">
    <property type="protein sequence ID" value="QWG03321.1"/>
    <property type="molecule type" value="Genomic_DNA"/>
</dbReference>
<name>A0AAX1N7W5_9BACT</name>
<dbReference type="Gene3D" id="2.120.10.80">
    <property type="entry name" value="Kelch-type beta propeller"/>
    <property type="match status" value="2"/>
</dbReference>
<accession>A0AAX1N7W5</accession>
<evidence type="ECO:0008006" key="3">
    <source>
        <dbReference type="Google" id="ProtNLM"/>
    </source>
</evidence>
<dbReference type="Pfam" id="PF24681">
    <property type="entry name" value="Kelch_KLHDC2_KLHL20_DRC7"/>
    <property type="match status" value="1"/>
</dbReference>